<dbReference type="CDD" id="cd02440">
    <property type="entry name" value="AdoMet_MTases"/>
    <property type="match status" value="1"/>
</dbReference>
<keyword evidence="2 6" id="KW-0808">Transferase</keyword>
<evidence type="ECO:0000256" key="1">
    <source>
        <dbReference type="ARBA" id="ARBA00022603"/>
    </source>
</evidence>
<evidence type="ECO:0000259" key="5">
    <source>
        <dbReference type="Pfam" id="PF22528"/>
    </source>
</evidence>
<dbReference type="OrthoDB" id="154490at2"/>
<dbReference type="Gene3D" id="3.40.50.150">
    <property type="entry name" value="Vaccinia Virus protein VP39"/>
    <property type="match status" value="1"/>
</dbReference>
<keyword evidence="1 6" id="KW-0489">Methyltransferase</keyword>
<proteinExistence type="predicted"/>
<evidence type="ECO:0000256" key="3">
    <source>
        <dbReference type="ARBA" id="ARBA00022691"/>
    </source>
</evidence>
<dbReference type="AlphaFoldDB" id="A0A518ESW0"/>
<reference evidence="6 7" key="1">
    <citation type="submission" date="2019-02" db="EMBL/GenBank/DDBJ databases">
        <title>Deep-cultivation of Planctomycetes and their phenomic and genomic characterization uncovers novel biology.</title>
        <authorList>
            <person name="Wiegand S."/>
            <person name="Jogler M."/>
            <person name="Boedeker C."/>
            <person name="Pinto D."/>
            <person name="Vollmers J."/>
            <person name="Rivas-Marin E."/>
            <person name="Kohn T."/>
            <person name="Peeters S.H."/>
            <person name="Heuer A."/>
            <person name="Rast P."/>
            <person name="Oberbeckmann S."/>
            <person name="Bunk B."/>
            <person name="Jeske O."/>
            <person name="Meyerdierks A."/>
            <person name="Storesund J.E."/>
            <person name="Kallscheuer N."/>
            <person name="Luecker S."/>
            <person name="Lage O.M."/>
            <person name="Pohl T."/>
            <person name="Merkel B.J."/>
            <person name="Hornburger P."/>
            <person name="Mueller R.-W."/>
            <person name="Bruemmer F."/>
            <person name="Labrenz M."/>
            <person name="Spormann A.M."/>
            <person name="Op den Camp H."/>
            <person name="Overmann J."/>
            <person name="Amann R."/>
            <person name="Jetten M.S.M."/>
            <person name="Mascher T."/>
            <person name="Medema M.H."/>
            <person name="Devos D.P."/>
            <person name="Kaster A.-K."/>
            <person name="Ovreas L."/>
            <person name="Rohde M."/>
            <person name="Galperin M.Y."/>
            <person name="Jogler C."/>
        </authorList>
    </citation>
    <scope>NUCLEOTIDE SEQUENCE [LARGE SCALE GENOMIC DNA]</scope>
    <source>
        <strain evidence="6 7">Poly30</strain>
    </source>
</reference>
<dbReference type="Proteomes" id="UP000320390">
    <property type="component" value="Chromosome"/>
</dbReference>
<evidence type="ECO:0000313" key="6">
    <source>
        <dbReference type="EMBL" id="QDV07163.1"/>
    </source>
</evidence>
<dbReference type="GO" id="GO:0042054">
    <property type="term" value="F:histone methyltransferase activity"/>
    <property type="evidence" value="ECO:0007669"/>
    <property type="project" value="TreeGrafter"/>
</dbReference>
<dbReference type="EMBL" id="CP036434">
    <property type="protein sequence ID" value="QDV07163.1"/>
    <property type="molecule type" value="Genomic_DNA"/>
</dbReference>
<dbReference type="SUPFAM" id="SSF53335">
    <property type="entry name" value="S-adenosyl-L-methionine-dependent methyltransferases"/>
    <property type="match status" value="1"/>
</dbReference>
<keyword evidence="6" id="KW-0689">Ribosomal protein</keyword>
<feature type="domain" description="Protein arginine N-methyltransferase" evidence="5">
    <location>
        <begin position="153"/>
        <end position="295"/>
    </location>
</feature>
<protein>
    <submittedName>
        <fullName evidence="6">Ribosomal protein L11 methyltransferase</fullName>
    </submittedName>
</protein>
<dbReference type="InterPro" id="IPR029063">
    <property type="entry name" value="SAM-dependent_MTases_sf"/>
</dbReference>
<evidence type="ECO:0000256" key="2">
    <source>
        <dbReference type="ARBA" id="ARBA00022679"/>
    </source>
</evidence>
<dbReference type="RefSeq" id="WP_145197984.1">
    <property type="nucleotide sequence ID" value="NZ_CP036434.1"/>
</dbReference>
<keyword evidence="7" id="KW-1185">Reference proteome</keyword>
<dbReference type="InterPro" id="IPR041698">
    <property type="entry name" value="Methyltransf_25"/>
</dbReference>
<keyword evidence="6" id="KW-0687">Ribonucleoprotein</keyword>
<sequence>MSDGYASDHDYFASYADPGVHRLMIQDHARTDAYRLAIESMARGKRVLDVGTGTGILSMFAARAGAAHVDAVDSSAIIELARDVAEDNGFGDKITFHRGRAEDLDLPGDYDLIVSEWMGFFGLAELMFESVIGARNRWMREGGHMLPRHLRLAVAPIDDSHVHMDLGIGLWERPVYGLDYSRLVEAEVQSFLTAACDLKAASLIGPPQIVLDLDLDTATSDDFFFTSAVTMPIERDGTIHGFGGWFEVDLAPKIELSCSPMKVPTHWRQSFFPVRPFPVERGDTIRFAMNAQRAEMGDQRLPLYFIDGEVIREGDVVHRFFYRHHGSFE</sequence>
<dbReference type="InterPro" id="IPR025799">
    <property type="entry name" value="Arg_MeTrfase"/>
</dbReference>
<dbReference type="Pfam" id="PF22528">
    <property type="entry name" value="PRMT_C"/>
    <property type="match status" value="1"/>
</dbReference>
<gene>
    <name evidence="6" type="ORF">Poly30_26820</name>
</gene>
<organism evidence="6 7">
    <name type="scientific">Saltatorellus ferox</name>
    <dbReference type="NCBI Taxonomy" id="2528018"/>
    <lineage>
        <taxon>Bacteria</taxon>
        <taxon>Pseudomonadati</taxon>
        <taxon>Planctomycetota</taxon>
        <taxon>Planctomycetia</taxon>
        <taxon>Planctomycetia incertae sedis</taxon>
        <taxon>Saltatorellus</taxon>
    </lineage>
</organism>
<keyword evidence="3" id="KW-0949">S-adenosyl-L-methionine</keyword>
<evidence type="ECO:0000313" key="7">
    <source>
        <dbReference type="Proteomes" id="UP000320390"/>
    </source>
</evidence>
<dbReference type="GO" id="GO:0016274">
    <property type="term" value="F:protein-arginine N-methyltransferase activity"/>
    <property type="evidence" value="ECO:0007669"/>
    <property type="project" value="InterPro"/>
</dbReference>
<dbReference type="Pfam" id="PF13649">
    <property type="entry name" value="Methyltransf_25"/>
    <property type="match status" value="1"/>
</dbReference>
<feature type="domain" description="Methyltransferase" evidence="4">
    <location>
        <begin position="47"/>
        <end position="143"/>
    </location>
</feature>
<name>A0A518ESW0_9BACT</name>
<dbReference type="Gene3D" id="2.70.160.11">
    <property type="entry name" value="Hnrnp arginine n-methyltransferase1"/>
    <property type="match status" value="1"/>
</dbReference>
<evidence type="ECO:0000259" key="4">
    <source>
        <dbReference type="Pfam" id="PF13649"/>
    </source>
</evidence>
<dbReference type="PANTHER" id="PTHR11006">
    <property type="entry name" value="PROTEIN ARGININE N-METHYLTRANSFERASE"/>
    <property type="match status" value="1"/>
</dbReference>
<dbReference type="PROSITE" id="PS51678">
    <property type="entry name" value="SAM_MT_PRMT"/>
    <property type="match status" value="1"/>
</dbReference>
<dbReference type="GO" id="GO:0032259">
    <property type="term" value="P:methylation"/>
    <property type="evidence" value="ECO:0007669"/>
    <property type="project" value="UniProtKB-KW"/>
</dbReference>
<dbReference type="InterPro" id="IPR055135">
    <property type="entry name" value="PRMT_dom"/>
</dbReference>
<dbReference type="GO" id="GO:0005840">
    <property type="term" value="C:ribosome"/>
    <property type="evidence" value="ECO:0007669"/>
    <property type="project" value="UniProtKB-KW"/>
</dbReference>
<dbReference type="PANTHER" id="PTHR11006:SF4">
    <property type="entry name" value="PROTEIN ARGININE N-METHYLTRANSFERASE 7"/>
    <property type="match status" value="1"/>
</dbReference>
<accession>A0A518ESW0</accession>